<organism evidence="1 2">
    <name type="scientific">Vibrio anguillarum</name>
    <name type="common">Listonella anguillarum</name>
    <dbReference type="NCBI Taxonomy" id="55601"/>
    <lineage>
        <taxon>Bacteria</taxon>
        <taxon>Pseudomonadati</taxon>
        <taxon>Pseudomonadota</taxon>
        <taxon>Gammaproteobacteria</taxon>
        <taxon>Vibrionales</taxon>
        <taxon>Vibrionaceae</taxon>
        <taxon>Vibrio</taxon>
    </lineage>
</organism>
<gene>
    <name evidence="1" type="ORF">EAY46_26015</name>
</gene>
<feature type="non-terminal residue" evidence="1">
    <location>
        <position position="1"/>
    </location>
</feature>
<name>A0ABR9ZDD7_VIBAN</name>
<keyword evidence="2" id="KW-1185">Reference proteome</keyword>
<dbReference type="GO" id="GO:0005524">
    <property type="term" value="F:ATP binding"/>
    <property type="evidence" value="ECO:0007669"/>
    <property type="project" value="UniProtKB-KW"/>
</dbReference>
<keyword evidence="1" id="KW-0547">Nucleotide-binding</keyword>
<proteinExistence type="predicted"/>
<protein>
    <submittedName>
        <fullName evidence="1">ATP-binding protein</fullName>
    </submittedName>
</protein>
<sequence length="92" mass="10350">TGMTNSFSLVDDCNPQNQDFLGSWLSVLQKQHVQQQLHWPPFRGLANLVAEFGCVAASRNAGKTERNAFNYGNVLPLIKIIQQLSEDSRFIE</sequence>
<evidence type="ECO:0000313" key="1">
    <source>
        <dbReference type="EMBL" id="MBF4376439.1"/>
    </source>
</evidence>
<evidence type="ECO:0000313" key="2">
    <source>
        <dbReference type="Proteomes" id="UP000726136"/>
    </source>
</evidence>
<dbReference type="EMBL" id="RDPI01000809">
    <property type="protein sequence ID" value="MBF4376439.1"/>
    <property type="molecule type" value="Genomic_DNA"/>
</dbReference>
<accession>A0ABR9ZDD7</accession>
<comment type="caution">
    <text evidence="1">The sequence shown here is derived from an EMBL/GenBank/DDBJ whole genome shotgun (WGS) entry which is preliminary data.</text>
</comment>
<reference evidence="1 2" key="1">
    <citation type="journal article" date="2021" name="PeerJ">
        <title>Analysis of 44 Vibrio anguillarum genomes reveals high genetic diversity.</title>
        <authorList>
            <person name="Hansen M.J."/>
            <person name="Dalsgaard I."/>
        </authorList>
    </citation>
    <scope>NUCLEOTIDE SEQUENCE [LARGE SCALE GENOMIC DNA]</scope>
    <source>
        <strain evidence="1 2">040915-1/1B</strain>
    </source>
</reference>
<keyword evidence="1" id="KW-0067">ATP-binding</keyword>
<dbReference type="Proteomes" id="UP000726136">
    <property type="component" value="Unassembled WGS sequence"/>
</dbReference>